<comment type="caution">
    <text evidence="4">The sequence shown here is derived from an EMBL/GenBank/DDBJ whole genome shotgun (WGS) entry which is preliminary data.</text>
</comment>
<dbReference type="EMBL" id="AMCZ02000016">
    <property type="protein sequence ID" value="EWC40752.1"/>
    <property type="molecule type" value="Genomic_DNA"/>
</dbReference>
<dbReference type="PANTHER" id="PTHR43433">
    <property type="entry name" value="HYDROLASE, ALPHA/BETA FOLD FAMILY PROTEIN"/>
    <property type="match status" value="1"/>
</dbReference>
<keyword evidence="1 2" id="KW-0378">Hydrolase</keyword>
<dbReference type="InterPro" id="IPR050471">
    <property type="entry name" value="AB_hydrolase"/>
</dbReference>
<dbReference type="HOGENOM" id="CLU_020336_50_1_6"/>
<dbReference type="HAMAP" id="MF_00832">
    <property type="entry name" value="RutD"/>
    <property type="match status" value="1"/>
</dbReference>
<dbReference type="NCBIfam" id="TIGR03611">
    <property type="entry name" value="RutD"/>
    <property type="match status" value="1"/>
</dbReference>
<dbReference type="InterPro" id="IPR019913">
    <property type="entry name" value="Pyrimidine_utilisation_RutD"/>
</dbReference>
<comment type="catalytic activity">
    <reaction evidence="2">
        <text>carbamate + 2 H(+) = NH4(+) + CO2</text>
        <dbReference type="Rhea" id="RHEA:15649"/>
        <dbReference type="ChEBI" id="CHEBI:13941"/>
        <dbReference type="ChEBI" id="CHEBI:15378"/>
        <dbReference type="ChEBI" id="CHEBI:16526"/>
        <dbReference type="ChEBI" id="CHEBI:28938"/>
    </reaction>
</comment>
<proteinExistence type="inferred from homology"/>
<evidence type="ECO:0000313" key="5">
    <source>
        <dbReference type="Proteomes" id="UP000026923"/>
    </source>
</evidence>
<sequence length="266" mass="29212">MHYELHGRMEPDAPTLVLSSGLGGAGAFWTPQLAALTVDYRVLVYDQKGTNRSPANLPAGYSIESMAVELLELLDTLGIRRCHFIGHALGGLVGLQIALLRPQLLQSLVPINAWSSPNPHSARCFAVRMNLLRDSGPAAYVQAQSLFLYPADWIAANSERLARDDAHALAHFPPNMNLMRRIEALLAFDIEAELPRITTPTLLIANRDDMLVPWQRSQHLAEQLPDARLALLDYGGHASSVSDSEPFNRILLEHLARMSDQAATAA</sequence>
<reference evidence="4 5" key="1">
    <citation type="journal article" date="2013" name="Genome Announc.">
        <title>Draft Genome of the Nitrogen-Fixing Bacterium Pseudomonas stutzeri Strain KOS6 Isolated from Industrial Hydrocarbon Sludge.</title>
        <authorList>
            <person name="Grigoryeva T.V."/>
            <person name="Laikov A.V."/>
            <person name="Naumova R.P."/>
            <person name="Manolov A.I."/>
            <person name="Larin A.K."/>
            <person name="Karpova I.Y."/>
            <person name="Semashko T.A."/>
            <person name="Alexeev D.G."/>
            <person name="Kostryukova E.S."/>
            <person name="Muller R."/>
            <person name="Govorun V.M."/>
        </authorList>
    </citation>
    <scope>NUCLEOTIDE SEQUENCE [LARGE SCALE GENOMIC DNA]</scope>
    <source>
        <strain evidence="4 5">KOS6</strain>
    </source>
</reference>
<organism evidence="4 5">
    <name type="scientific">Stutzerimonas stutzeri KOS6</name>
    <dbReference type="NCBI Taxonomy" id="1218352"/>
    <lineage>
        <taxon>Bacteria</taxon>
        <taxon>Pseudomonadati</taxon>
        <taxon>Pseudomonadota</taxon>
        <taxon>Gammaproteobacteria</taxon>
        <taxon>Pseudomonadales</taxon>
        <taxon>Pseudomonadaceae</taxon>
        <taxon>Stutzerimonas</taxon>
    </lineage>
</organism>
<dbReference type="SUPFAM" id="SSF53474">
    <property type="entry name" value="alpha/beta-Hydrolases"/>
    <property type="match status" value="1"/>
</dbReference>
<protein>
    <recommendedName>
        <fullName evidence="2">Putative carbamate hydrolase RutD</fullName>
        <ecNumber evidence="2">3.5.1.-</ecNumber>
    </recommendedName>
    <alternativeName>
        <fullName evidence="2">Aminohydrolase</fullName>
    </alternativeName>
</protein>
<evidence type="ECO:0000256" key="1">
    <source>
        <dbReference type="ARBA" id="ARBA00022801"/>
    </source>
</evidence>
<dbReference type="GO" id="GO:0016811">
    <property type="term" value="F:hydrolase activity, acting on carbon-nitrogen (but not peptide) bonds, in linear amides"/>
    <property type="evidence" value="ECO:0007669"/>
    <property type="project" value="InterPro"/>
</dbReference>
<dbReference type="PRINTS" id="PR00111">
    <property type="entry name" value="ABHYDROLASE"/>
</dbReference>
<dbReference type="Gene3D" id="3.40.50.1820">
    <property type="entry name" value="alpha/beta hydrolase"/>
    <property type="match status" value="1"/>
</dbReference>
<dbReference type="InterPro" id="IPR029058">
    <property type="entry name" value="AB_hydrolase_fold"/>
</dbReference>
<comment type="similarity">
    <text evidence="2">Belongs to the AB hydrolase superfamily. Hydrolase RutD family.</text>
</comment>
<dbReference type="OrthoDB" id="9804723at2"/>
<dbReference type="eggNOG" id="COG0596">
    <property type="taxonomic scope" value="Bacteria"/>
</dbReference>
<accession>A0A061JLY4</accession>
<dbReference type="Pfam" id="PF00561">
    <property type="entry name" value="Abhydrolase_1"/>
    <property type="match status" value="1"/>
</dbReference>
<dbReference type="GO" id="GO:0006212">
    <property type="term" value="P:uracil catabolic process"/>
    <property type="evidence" value="ECO:0007669"/>
    <property type="project" value="UniProtKB-UniRule"/>
</dbReference>
<dbReference type="PANTHER" id="PTHR43433:SF5">
    <property type="entry name" value="AB HYDROLASE-1 DOMAIN-CONTAINING PROTEIN"/>
    <property type="match status" value="1"/>
</dbReference>
<dbReference type="Proteomes" id="UP000026923">
    <property type="component" value="Unassembled WGS sequence"/>
</dbReference>
<evidence type="ECO:0000313" key="4">
    <source>
        <dbReference type="EMBL" id="EWC40752.1"/>
    </source>
</evidence>
<name>A0A061JLY4_STUST</name>
<gene>
    <name evidence="2" type="primary">rutD</name>
    <name evidence="4" type="ORF">B597_013050</name>
</gene>
<dbReference type="GO" id="GO:0019740">
    <property type="term" value="P:nitrogen utilization"/>
    <property type="evidence" value="ECO:0007669"/>
    <property type="project" value="UniProtKB-UniRule"/>
</dbReference>
<comment type="function">
    <text evidence="2">Involved in pyrimidine catabolism. May facilitate the hydrolysis of carbamate, a reaction that can also occur spontaneously.</text>
</comment>
<dbReference type="RefSeq" id="WP_003295326.1">
    <property type="nucleotide sequence ID" value="NZ_KK020676.1"/>
</dbReference>
<dbReference type="InterPro" id="IPR000073">
    <property type="entry name" value="AB_hydrolase_1"/>
</dbReference>
<evidence type="ECO:0000259" key="3">
    <source>
        <dbReference type="Pfam" id="PF00561"/>
    </source>
</evidence>
<evidence type="ECO:0000256" key="2">
    <source>
        <dbReference type="HAMAP-Rule" id="MF_00832"/>
    </source>
</evidence>
<dbReference type="AlphaFoldDB" id="A0A061JLY4"/>
<dbReference type="EC" id="3.5.1.-" evidence="2"/>
<feature type="domain" description="AB hydrolase-1" evidence="3">
    <location>
        <begin position="14"/>
        <end position="239"/>
    </location>
</feature>